<keyword evidence="2 5" id="KW-0812">Transmembrane</keyword>
<comment type="subcellular location">
    <subcellularLocation>
        <location evidence="1">Membrane</location>
        <topology evidence="1">Multi-pass membrane protein</topology>
    </subcellularLocation>
</comment>
<sequence length="622" mass="60364">MIALAGAVAIVIPLLGAAVASASLADRMNRSDDIPIAIVNNDKIVTGDRPMAAGRALTDALVHPDDAGVALGWVVTDEADAAEGLQDGDYYAVLTIPEEFSASVLSAGGDDPVATQVMLETDPGASAAASVASQVVARTATETLGREVTTAFVSSTITGVDQLSTALADAATGAGQLADGTGQVRDGAAQVASGTAEVADGLQQLSTGADDLAAGSRRVADGATSLSGGAADLRDGTAGVAAGTAQVGEATSATAAGSRQLADGLATLASSCPPTAGAQYCAAVAATATSAGSLASSAGQVAAGAATTASGAQTLSASSGAFVQGAADLAAGARDAASGAERLAAAAASAATGADTLSTGATDLVAGATDVASGAEELATKLSDGAAAAPSYTDDQIAQVADVVAQPVTVATTSSGSAAGWLPAVITAAVLWIGAIATLAIRSRALSAAALVSPMSSGRLTLALFRRNLAIGAAQGLAVTAMLAIFRVDLASVLGFGALAALAAVTFITLVSGLHVLLGRWAVVAIALLTLLEVSTLSGVLPLQTAPSWLAAVAPFLPVSAFLQVGAQVAEGTISSDLVAPLVCLAIWSFIGAGLVLLGIRRSRSLPAASPSFGRRAERMAA</sequence>
<protein>
    <recommendedName>
        <fullName evidence="9">YhgE/Pip domain-containing protein</fullName>
    </recommendedName>
</protein>
<evidence type="ECO:0000256" key="1">
    <source>
        <dbReference type="ARBA" id="ARBA00004141"/>
    </source>
</evidence>
<dbReference type="InterPro" id="IPR011049">
    <property type="entry name" value="Serralysin-like_metalloprot_C"/>
</dbReference>
<name>A0A3S3P3E2_9MICO</name>
<reference evidence="7 8" key="1">
    <citation type="journal article" date="2018" name="Front. Microbiol.">
        <title>Novel Insights Into Bacterial Dimethylsulfoniopropionate Catabolism in the East China Sea.</title>
        <authorList>
            <person name="Liu J."/>
            <person name="Liu J."/>
            <person name="Zhang S.H."/>
            <person name="Liang J."/>
            <person name="Lin H."/>
            <person name="Song D."/>
            <person name="Yang G.P."/>
            <person name="Todd J.D."/>
            <person name="Zhang X.H."/>
        </authorList>
    </citation>
    <scope>NUCLEOTIDE SEQUENCE [LARGE SCALE GENOMIC DNA]</scope>
    <source>
        <strain evidence="7 8">ZYFD042</strain>
    </source>
</reference>
<feature type="transmembrane region" description="Helical" evidence="5">
    <location>
        <begin position="521"/>
        <end position="543"/>
    </location>
</feature>
<dbReference type="NCBIfam" id="TIGR03057">
    <property type="entry name" value="xxxLxxG_by_4"/>
    <property type="match status" value="3"/>
</dbReference>
<dbReference type="SUPFAM" id="SSF101967">
    <property type="entry name" value="Adhesin YadA, collagen-binding domain"/>
    <property type="match status" value="1"/>
</dbReference>
<keyword evidence="4 5" id="KW-0472">Membrane</keyword>
<feature type="transmembrane region" description="Helical" evidence="5">
    <location>
        <begin position="469"/>
        <end position="488"/>
    </location>
</feature>
<keyword evidence="3 5" id="KW-1133">Transmembrane helix</keyword>
<dbReference type="EMBL" id="RBZY01000033">
    <property type="protein sequence ID" value="RWR18171.1"/>
    <property type="molecule type" value="Genomic_DNA"/>
</dbReference>
<dbReference type="PANTHER" id="PTHR43077">
    <property type="entry name" value="TRANSPORT PERMEASE YVFS-RELATED"/>
    <property type="match status" value="1"/>
</dbReference>
<dbReference type="GO" id="GO:0016020">
    <property type="term" value="C:membrane"/>
    <property type="evidence" value="ECO:0007669"/>
    <property type="project" value="UniProtKB-SubCell"/>
</dbReference>
<evidence type="ECO:0000313" key="7">
    <source>
        <dbReference type="EMBL" id="RWR18171.1"/>
    </source>
</evidence>
<dbReference type="InterPro" id="IPR051328">
    <property type="entry name" value="T7SS_ABC-Transporter"/>
</dbReference>
<evidence type="ECO:0000256" key="4">
    <source>
        <dbReference type="ARBA" id="ARBA00023136"/>
    </source>
</evidence>
<feature type="transmembrane region" description="Helical" evidence="5">
    <location>
        <begin position="494"/>
        <end position="514"/>
    </location>
</feature>
<feature type="chain" id="PRO_5018665507" description="YhgE/Pip domain-containing protein" evidence="6">
    <location>
        <begin position="26"/>
        <end position="622"/>
    </location>
</feature>
<comment type="caution">
    <text evidence="7">The sequence shown here is derived from an EMBL/GenBank/DDBJ whole genome shotgun (WGS) entry which is preliminary data.</text>
</comment>
<evidence type="ECO:0000256" key="2">
    <source>
        <dbReference type="ARBA" id="ARBA00022692"/>
    </source>
</evidence>
<evidence type="ECO:0008006" key="9">
    <source>
        <dbReference type="Google" id="ProtNLM"/>
    </source>
</evidence>
<evidence type="ECO:0000256" key="5">
    <source>
        <dbReference type="SAM" id="Phobius"/>
    </source>
</evidence>
<evidence type="ECO:0000256" key="6">
    <source>
        <dbReference type="SAM" id="SignalP"/>
    </source>
</evidence>
<dbReference type="Proteomes" id="UP000285970">
    <property type="component" value="Unassembled WGS sequence"/>
</dbReference>
<organism evidence="7 8">
    <name type="scientific">Microbacterium enclense</name>
    <dbReference type="NCBI Taxonomy" id="993073"/>
    <lineage>
        <taxon>Bacteria</taxon>
        <taxon>Bacillati</taxon>
        <taxon>Actinomycetota</taxon>
        <taxon>Actinomycetes</taxon>
        <taxon>Micrococcales</taxon>
        <taxon>Microbacteriaceae</taxon>
        <taxon>Microbacterium</taxon>
    </lineage>
</organism>
<feature type="transmembrane region" description="Helical" evidence="5">
    <location>
        <begin position="579"/>
        <end position="600"/>
    </location>
</feature>
<dbReference type="PANTHER" id="PTHR43077:SF10">
    <property type="entry name" value="TRANSPORT PERMEASE PROTEIN"/>
    <property type="match status" value="1"/>
</dbReference>
<feature type="transmembrane region" description="Helical" evidence="5">
    <location>
        <begin position="421"/>
        <end position="441"/>
    </location>
</feature>
<keyword evidence="6" id="KW-0732">Signal</keyword>
<dbReference type="AlphaFoldDB" id="A0A3S3P3E2"/>
<dbReference type="InterPro" id="IPR017500">
    <property type="entry name" value="Phage_infect_YhgE_N"/>
</dbReference>
<feature type="signal peptide" evidence="6">
    <location>
        <begin position="1"/>
        <end position="25"/>
    </location>
</feature>
<gene>
    <name evidence="7" type="ORF">D8Y23_10185</name>
</gene>
<dbReference type="NCBIfam" id="TIGR03061">
    <property type="entry name" value="pip_yhgE_Nterm"/>
    <property type="match status" value="1"/>
</dbReference>
<proteinExistence type="predicted"/>
<accession>A0A3S3P3E2</accession>
<dbReference type="InterPro" id="IPR023908">
    <property type="entry name" value="xxxLxxG_rpt"/>
</dbReference>
<dbReference type="Gene3D" id="3.40.1710.10">
    <property type="entry name" value="abc type-2 transporter like domain"/>
    <property type="match status" value="1"/>
</dbReference>
<evidence type="ECO:0000256" key="3">
    <source>
        <dbReference type="ARBA" id="ARBA00022989"/>
    </source>
</evidence>
<evidence type="ECO:0000313" key="8">
    <source>
        <dbReference type="Proteomes" id="UP000285970"/>
    </source>
</evidence>
<dbReference type="OrthoDB" id="9811483at2"/>